<dbReference type="EMBL" id="WKFB01000265">
    <property type="protein sequence ID" value="KAF6729146.1"/>
    <property type="molecule type" value="Genomic_DNA"/>
</dbReference>
<proteinExistence type="predicted"/>
<gene>
    <name evidence="1" type="ORF">FQA47_018369</name>
</gene>
<evidence type="ECO:0000313" key="1">
    <source>
        <dbReference type="EMBL" id="KAF6729146.1"/>
    </source>
</evidence>
<sequence length="66" mass="7342">MWSVRARRTGRRAMELATYPHMLQGGYHRVTGLHYMSSFSDAEDCCDDTSSGSSLTLDWEGQGPDG</sequence>
<reference evidence="1" key="1">
    <citation type="journal article" name="BMC Genomics">
        <title>Long-read sequencing and de novo genome assembly of marine medaka (Oryzias melastigma).</title>
        <authorList>
            <person name="Liang P."/>
            <person name="Saqib H.S.A."/>
            <person name="Ni X."/>
            <person name="Shen Y."/>
        </authorList>
    </citation>
    <scope>NUCLEOTIDE SEQUENCE</scope>
    <source>
        <strain evidence="1">Bigg-433</strain>
    </source>
</reference>
<dbReference type="Proteomes" id="UP000646548">
    <property type="component" value="Unassembled WGS sequence"/>
</dbReference>
<dbReference type="AlphaFoldDB" id="A0A834CLU7"/>
<accession>A0A834CLU7</accession>
<name>A0A834CLU7_ORYME</name>
<evidence type="ECO:0000313" key="2">
    <source>
        <dbReference type="Proteomes" id="UP000646548"/>
    </source>
</evidence>
<organism evidence="1 2">
    <name type="scientific">Oryzias melastigma</name>
    <name type="common">Marine medaka</name>
    <dbReference type="NCBI Taxonomy" id="30732"/>
    <lineage>
        <taxon>Eukaryota</taxon>
        <taxon>Metazoa</taxon>
        <taxon>Chordata</taxon>
        <taxon>Craniata</taxon>
        <taxon>Vertebrata</taxon>
        <taxon>Euteleostomi</taxon>
        <taxon>Actinopterygii</taxon>
        <taxon>Neopterygii</taxon>
        <taxon>Teleostei</taxon>
        <taxon>Neoteleostei</taxon>
        <taxon>Acanthomorphata</taxon>
        <taxon>Ovalentaria</taxon>
        <taxon>Atherinomorphae</taxon>
        <taxon>Beloniformes</taxon>
        <taxon>Adrianichthyidae</taxon>
        <taxon>Oryziinae</taxon>
        <taxon>Oryzias</taxon>
    </lineage>
</organism>
<protein>
    <submittedName>
        <fullName evidence="1">Uncharacterized protein</fullName>
    </submittedName>
</protein>
<comment type="caution">
    <text evidence="1">The sequence shown here is derived from an EMBL/GenBank/DDBJ whole genome shotgun (WGS) entry which is preliminary data.</text>
</comment>